<evidence type="ECO:0000313" key="2">
    <source>
        <dbReference type="Proteomes" id="UP000187203"/>
    </source>
</evidence>
<proteinExistence type="predicted"/>
<dbReference type="EMBL" id="AWUE01010281">
    <property type="protein sequence ID" value="OMP11779.1"/>
    <property type="molecule type" value="Genomic_DNA"/>
</dbReference>
<protein>
    <submittedName>
        <fullName evidence="1">Uncharacterized protein</fullName>
    </submittedName>
</protein>
<accession>A0A1R3KXN0</accession>
<organism evidence="1 2">
    <name type="scientific">Corchorus olitorius</name>
    <dbReference type="NCBI Taxonomy" id="93759"/>
    <lineage>
        <taxon>Eukaryota</taxon>
        <taxon>Viridiplantae</taxon>
        <taxon>Streptophyta</taxon>
        <taxon>Embryophyta</taxon>
        <taxon>Tracheophyta</taxon>
        <taxon>Spermatophyta</taxon>
        <taxon>Magnoliopsida</taxon>
        <taxon>eudicotyledons</taxon>
        <taxon>Gunneridae</taxon>
        <taxon>Pentapetalae</taxon>
        <taxon>rosids</taxon>
        <taxon>malvids</taxon>
        <taxon>Malvales</taxon>
        <taxon>Malvaceae</taxon>
        <taxon>Grewioideae</taxon>
        <taxon>Apeibeae</taxon>
        <taxon>Corchorus</taxon>
    </lineage>
</organism>
<reference evidence="2" key="1">
    <citation type="submission" date="2013-09" db="EMBL/GenBank/DDBJ databases">
        <title>Corchorus olitorius genome sequencing.</title>
        <authorList>
            <person name="Alam M."/>
            <person name="Haque M.S."/>
            <person name="Islam M.S."/>
            <person name="Emdad E.M."/>
            <person name="Islam M.M."/>
            <person name="Ahmed B."/>
            <person name="Halim A."/>
            <person name="Hossen Q.M.M."/>
            <person name="Hossain M.Z."/>
            <person name="Ahmed R."/>
            <person name="Khan M.M."/>
            <person name="Islam R."/>
            <person name="Rashid M.M."/>
            <person name="Khan S.A."/>
            <person name="Rahman M.S."/>
            <person name="Alam M."/>
            <person name="Yahiya A.S."/>
            <person name="Khan M.S."/>
            <person name="Azam M.S."/>
            <person name="Haque T."/>
            <person name="Lashkar M.Z.H."/>
            <person name="Akhand A.I."/>
            <person name="Morshed G."/>
            <person name="Roy S."/>
            <person name="Uddin K.S."/>
            <person name="Rabeya T."/>
            <person name="Hossain A.S."/>
            <person name="Chowdhury A."/>
            <person name="Snigdha A.R."/>
            <person name="Mortoza M.S."/>
            <person name="Matin S.A."/>
            <person name="Hoque S.M.E."/>
            <person name="Islam M.K."/>
            <person name="Roy D.K."/>
            <person name="Haider R."/>
            <person name="Moosa M.M."/>
            <person name="Elias S.M."/>
            <person name="Hasan A.M."/>
            <person name="Jahan S."/>
            <person name="Shafiuddin M."/>
            <person name="Mahmood N."/>
            <person name="Shommy N.S."/>
        </authorList>
    </citation>
    <scope>NUCLEOTIDE SEQUENCE [LARGE SCALE GENOMIC DNA]</scope>
    <source>
        <strain evidence="2">cv. O-4</strain>
    </source>
</reference>
<evidence type="ECO:0000313" key="1">
    <source>
        <dbReference type="EMBL" id="OMP11779.1"/>
    </source>
</evidence>
<dbReference type="Proteomes" id="UP000187203">
    <property type="component" value="Unassembled WGS sequence"/>
</dbReference>
<comment type="caution">
    <text evidence="1">The sequence shown here is derived from an EMBL/GenBank/DDBJ whole genome shotgun (WGS) entry which is preliminary data.</text>
</comment>
<keyword evidence="2" id="KW-1185">Reference proteome</keyword>
<dbReference type="AlphaFoldDB" id="A0A1R3KXN0"/>
<sequence>MTSLTRSLHPKPAATFDELKALSFQGFEDDPSLRCSDSSDSPVKMASNFGVSFHPLPSINLSVQFKVNFVPIG</sequence>
<name>A0A1R3KXN0_9ROSI</name>
<gene>
    <name evidence="1" type="ORF">COLO4_03692</name>
</gene>